<evidence type="ECO:0000313" key="3">
    <source>
        <dbReference type="Proteomes" id="UP000054988"/>
    </source>
</evidence>
<dbReference type="EMBL" id="LATX01002044">
    <property type="protein sequence ID" value="KTB34729.1"/>
    <property type="molecule type" value="Genomic_DNA"/>
</dbReference>
<organism evidence="2 3">
    <name type="scientific">Moniliophthora roreri</name>
    <name type="common">Frosty pod rot fungus</name>
    <name type="synonym">Monilia roreri</name>
    <dbReference type="NCBI Taxonomy" id="221103"/>
    <lineage>
        <taxon>Eukaryota</taxon>
        <taxon>Fungi</taxon>
        <taxon>Dikarya</taxon>
        <taxon>Basidiomycota</taxon>
        <taxon>Agaricomycotina</taxon>
        <taxon>Agaricomycetes</taxon>
        <taxon>Agaricomycetidae</taxon>
        <taxon>Agaricales</taxon>
        <taxon>Marasmiineae</taxon>
        <taxon>Marasmiaceae</taxon>
        <taxon>Moniliophthora</taxon>
    </lineage>
</organism>
<dbReference type="Proteomes" id="UP000054988">
    <property type="component" value="Unassembled WGS sequence"/>
</dbReference>
<accession>A0A0W0FEG4</accession>
<reference evidence="2 3" key="1">
    <citation type="submission" date="2015-12" db="EMBL/GenBank/DDBJ databases">
        <title>Draft genome sequence of Moniliophthora roreri, the causal agent of frosty pod rot of cacao.</title>
        <authorList>
            <person name="Aime M.C."/>
            <person name="Diaz-Valderrama J.R."/>
            <person name="Kijpornyongpan T."/>
            <person name="Phillips-Mora W."/>
        </authorList>
    </citation>
    <scope>NUCLEOTIDE SEQUENCE [LARGE SCALE GENOMIC DNA]</scope>
    <source>
        <strain evidence="2 3">MCA 2952</strain>
    </source>
</reference>
<dbReference type="AlphaFoldDB" id="A0A0W0FEG4"/>
<gene>
    <name evidence="2" type="ORF">WG66_12694</name>
</gene>
<feature type="region of interest" description="Disordered" evidence="1">
    <location>
        <begin position="96"/>
        <end position="119"/>
    </location>
</feature>
<evidence type="ECO:0000313" key="2">
    <source>
        <dbReference type="EMBL" id="KTB34729.1"/>
    </source>
</evidence>
<protein>
    <submittedName>
        <fullName evidence="2">Uncharacterized protein</fullName>
    </submittedName>
</protein>
<name>A0A0W0FEG4_MONRR</name>
<evidence type="ECO:0000256" key="1">
    <source>
        <dbReference type="SAM" id="MobiDB-lite"/>
    </source>
</evidence>
<sequence>MPTGRVQQHCIYNPLPESLSPIIHSICYSSSTSLVYSGYTVLRGPRTRLLHSPRSSPPSKLRKVARQAMMIPQIGTHIPLDRSIYDITPVIPQFGLRNPQNSPFHQSREKREPPSAGVGASLRACDIRQYFGYASRWTEIAEPEEGPVAPGWGHVQVQPYAVDKNE</sequence>
<comment type="caution">
    <text evidence="2">The sequence shown here is derived from an EMBL/GenBank/DDBJ whole genome shotgun (WGS) entry which is preliminary data.</text>
</comment>
<proteinExistence type="predicted"/>